<name>A0A8C3VFF5_CATUS</name>
<evidence type="ECO:0000256" key="1">
    <source>
        <dbReference type="ARBA" id="ARBA00022723"/>
    </source>
</evidence>
<dbReference type="Pfam" id="PF21055">
    <property type="entry name" value="ZSWIM4-8_C"/>
    <property type="match status" value="1"/>
</dbReference>
<reference evidence="7" key="2">
    <citation type="submission" date="2025-08" db="UniProtKB">
        <authorList>
            <consortium name="Ensembl"/>
        </authorList>
    </citation>
    <scope>IDENTIFICATION</scope>
</reference>
<accession>A0A8C3VFF5</accession>
<evidence type="ECO:0000313" key="7">
    <source>
        <dbReference type="Ensembl" id="ENSCUSP00005026968.1"/>
    </source>
</evidence>
<proteinExistence type="predicted"/>
<keyword evidence="2 4" id="KW-0863">Zinc-finger</keyword>
<feature type="region of interest" description="Disordered" evidence="5">
    <location>
        <begin position="647"/>
        <end position="791"/>
    </location>
</feature>
<dbReference type="PANTHER" id="PTHR22619">
    <property type="entry name" value="ZINC FINGER SWIM DOMAIN CONTAINING PROTEIN 4, 5, 6"/>
    <property type="match status" value="1"/>
</dbReference>
<feature type="compositionally biased region" description="Polar residues" evidence="5">
    <location>
        <begin position="721"/>
        <end position="736"/>
    </location>
</feature>
<keyword evidence="1" id="KW-0479">Metal-binding</keyword>
<gene>
    <name evidence="7" type="primary">ZSWIM8</name>
</gene>
<feature type="region of interest" description="Disordered" evidence="5">
    <location>
        <begin position="598"/>
        <end position="633"/>
    </location>
</feature>
<evidence type="ECO:0000256" key="2">
    <source>
        <dbReference type="ARBA" id="ARBA00022771"/>
    </source>
</evidence>
<organism evidence="7 8">
    <name type="scientific">Catharus ustulatus</name>
    <name type="common">Russet-backed thrush</name>
    <name type="synonym">Hylocichla ustulatus</name>
    <dbReference type="NCBI Taxonomy" id="91951"/>
    <lineage>
        <taxon>Eukaryota</taxon>
        <taxon>Metazoa</taxon>
        <taxon>Chordata</taxon>
        <taxon>Craniata</taxon>
        <taxon>Vertebrata</taxon>
        <taxon>Euteleostomi</taxon>
        <taxon>Archelosauria</taxon>
        <taxon>Archosauria</taxon>
        <taxon>Dinosauria</taxon>
        <taxon>Saurischia</taxon>
        <taxon>Theropoda</taxon>
        <taxon>Coelurosauria</taxon>
        <taxon>Aves</taxon>
        <taxon>Neognathae</taxon>
        <taxon>Neoaves</taxon>
        <taxon>Telluraves</taxon>
        <taxon>Australaves</taxon>
        <taxon>Passeriformes</taxon>
        <taxon>Turdidae</taxon>
        <taxon>Catharus</taxon>
    </lineage>
</organism>
<dbReference type="PROSITE" id="PS50966">
    <property type="entry name" value="ZF_SWIM"/>
    <property type="match status" value="1"/>
</dbReference>
<reference evidence="7" key="1">
    <citation type="submission" date="2020-10" db="EMBL/GenBank/DDBJ databases">
        <title>Catharus ustulatus (Swainson's thrush) genome, bCatUst1, primary haplotype v2.</title>
        <authorList>
            <person name="Delmore K."/>
            <person name="Vafadar M."/>
            <person name="Formenti G."/>
            <person name="Chow W."/>
            <person name="Pelan S."/>
            <person name="Howe K."/>
            <person name="Rhie A."/>
            <person name="Mountcastle J."/>
            <person name="Haase B."/>
            <person name="Fedrigo O."/>
            <person name="Jarvis E.D."/>
        </authorList>
    </citation>
    <scope>NUCLEOTIDE SEQUENCE [LARGE SCALE GENOMIC DNA]</scope>
</reference>
<evidence type="ECO:0000313" key="8">
    <source>
        <dbReference type="Proteomes" id="UP000694563"/>
    </source>
</evidence>
<sequence length="1404" mass="152956">MELMFAEWEDGERFSFEDSDRFEEDSLCSFISEAESLCQNWRGWRKQSAGPNSPTVKMKGCGGKAGGRIDGLVIPLVELSAKQVAFHIPFEVVEKVYPPVPEQLQLRIAFWSFPENEEDIRLYSCLANGSADEFQRGEQLFRVRAVKDPLQIGFHLSATVVPPQMVPPKGAYNVAVMFDRCRITSCSCTCGAGAKWCAHVVALCLFRIHNASAVCLRAPVSESLSRLQRDQLQKFAQYLISELPQQILPTAQRLLDELLSSQSTAINTVCGAPDPTAGPSASDQSTWYLDESTLSDNIKKTLHKFCGPTPVVFSDVNSMYLSSTEPPAAAEWACLLRPLRGREPEGIWNLLSIVREMFKRRDSNAAPLLEILTDQDLLANPPDLKVEQPPTKGKKNKVSTSKQTWMATNTLSKAAFLLTVLSERLEYHNLAFRIGMFALELQRPPASTKALEVKLAYQESEIAALLKKIPLGTNEMNTIRGRAEELREGTLCDYRPVLPLMLASFIFDVLCTPVVSPTGSRPPSRNWNNEMPGDEELGFEAAVAALGMKTTVSEAEHPLLCEGTRREKGDLALALMITYKDDQSKLKKILDKLLDRESQTHKPQTLSSFYSSSKPTVANQKSPSKHAAQSAAAIQQLPGTSVTQQAAVSTAVQSSPENFVEKSTQESSQRSPCEPAAEATVLKQEGKVPSRLALGNRGGYNGRCWGSPVRQKKKHTGMASIDSSAPETTSDSSPTLSRRPLRGGWATTSWGRGQDSDSISSSSSDSLGSSSSSGSRRASGGARAKTVEVGRYKGRRLESHAPHVPNQPSEAAAHFYFELAKTVLIKAGGNSSTSIFTHPSSSGGHQGPHRNLHLCAFEIGLYALGLHNFVSPNWLSRTYSSHVSWITGQAMEIGSAALNILVECWDGHLTPPEVASLADRASRARDSNMVRAAAELALSCLPHAHALNPNEIQRALVQCKEQDNLMLEKACMAVEEAAKGGGVYPEVLFEVAHQWYWLYEQTVGGTPAQREGATGCSAGGARAASETARGLADSRVTSEPTTVTVAAAVTAAATVMPVISVGSTMYQQHTVAGPAMAHTHTQGLHPYTTLQTHIPCNPQYIGHTIQHMPRPAVFPVPGSAYPQGVHPAFIGAQYPYSVTAPSLAATAVSFPGVPVPSMTQIAVHPYHSETGLSLSSNVALGSVHAGSTFPAIQGASLTTLSSQPNSLVTGGFPAEDEQHSQPVSPQGLHYLHSAYRVGMLALEMLGRRAHNDHPNNFSRSPPYTEDVKWLLGLAAKLGVNYVHQFCVGAAKGVLSPFVLQEIIMEAIQRLNPAHMHNHLRTPAFHQLVQRCQQAYMQYIHHRLIHLTPADYDDFVNAIRSARSAFCLTPMGVMQFNDILQNLKRSKQTKELWQRVSLEMTTFSP</sequence>
<dbReference type="Pfam" id="PF25572">
    <property type="entry name" value="TPR_ZSWIM8"/>
    <property type="match status" value="1"/>
</dbReference>
<protein>
    <submittedName>
        <fullName evidence="7">Zinc finger SWIM-type containing 8</fullName>
    </submittedName>
</protein>
<keyword evidence="8" id="KW-1185">Reference proteome</keyword>
<dbReference type="GO" id="GO:0008270">
    <property type="term" value="F:zinc ion binding"/>
    <property type="evidence" value="ECO:0007669"/>
    <property type="project" value="UniProtKB-KW"/>
</dbReference>
<evidence type="ECO:0000259" key="6">
    <source>
        <dbReference type="PROSITE" id="PS50966"/>
    </source>
</evidence>
<dbReference type="Proteomes" id="UP000694563">
    <property type="component" value="Chromosome 8"/>
</dbReference>
<dbReference type="GO" id="GO:0031462">
    <property type="term" value="C:Cul2-RING ubiquitin ligase complex"/>
    <property type="evidence" value="ECO:0007669"/>
    <property type="project" value="TreeGrafter"/>
</dbReference>
<dbReference type="InterPro" id="IPR007527">
    <property type="entry name" value="Znf_SWIM"/>
</dbReference>
<dbReference type="Ensembl" id="ENSCUST00005027909.1">
    <property type="protein sequence ID" value="ENSCUSP00005026968.1"/>
    <property type="gene ID" value="ENSCUSG00005016577.1"/>
</dbReference>
<feature type="compositionally biased region" description="Polar residues" evidence="5">
    <location>
        <begin position="601"/>
        <end position="622"/>
    </location>
</feature>
<evidence type="ECO:0000256" key="4">
    <source>
        <dbReference type="PROSITE-ProRule" id="PRU00325"/>
    </source>
</evidence>
<evidence type="ECO:0000256" key="3">
    <source>
        <dbReference type="ARBA" id="ARBA00022833"/>
    </source>
</evidence>
<dbReference type="PANTHER" id="PTHR22619:SF1">
    <property type="entry name" value="ZINC FINGER SWIM DOMAIN-CONTAINING PROTEIN 8"/>
    <property type="match status" value="1"/>
</dbReference>
<reference evidence="7" key="3">
    <citation type="submission" date="2025-09" db="UniProtKB">
        <authorList>
            <consortium name="Ensembl"/>
        </authorList>
    </citation>
    <scope>IDENTIFICATION</scope>
</reference>
<dbReference type="InterPro" id="IPR057945">
    <property type="entry name" value="TPR_ZSWIM8"/>
</dbReference>
<dbReference type="InterPro" id="IPR048370">
    <property type="entry name" value="ZSWIM4-8_C"/>
</dbReference>
<feature type="region of interest" description="Disordered" evidence="5">
    <location>
        <begin position="380"/>
        <end position="401"/>
    </location>
</feature>
<evidence type="ECO:0000256" key="5">
    <source>
        <dbReference type="SAM" id="MobiDB-lite"/>
    </source>
</evidence>
<keyword evidence="3" id="KW-0862">Zinc</keyword>
<feature type="compositionally biased region" description="Polar residues" evidence="5">
    <location>
        <begin position="647"/>
        <end position="658"/>
    </location>
</feature>
<feature type="domain" description="SWIM-type" evidence="6">
    <location>
        <begin position="172"/>
        <end position="208"/>
    </location>
</feature>
<feature type="compositionally biased region" description="Low complexity" evidence="5">
    <location>
        <begin position="751"/>
        <end position="784"/>
    </location>
</feature>